<evidence type="ECO:0000256" key="1">
    <source>
        <dbReference type="SAM" id="MobiDB-lite"/>
    </source>
</evidence>
<keyword evidence="3" id="KW-1185">Reference proteome</keyword>
<name>A0A5B7H3F6_PORTR</name>
<dbReference type="Proteomes" id="UP000324222">
    <property type="component" value="Unassembled WGS sequence"/>
</dbReference>
<proteinExistence type="predicted"/>
<gene>
    <name evidence="2" type="ORF">E2C01_057472</name>
</gene>
<organism evidence="2 3">
    <name type="scientific">Portunus trituberculatus</name>
    <name type="common">Swimming crab</name>
    <name type="synonym">Neptunus trituberculatus</name>
    <dbReference type="NCBI Taxonomy" id="210409"/>
    <lineage>
        <taxon>Eukaryota</taxon>
        <taxon>Metazoa</taxon>
        <taxon>Ecdysozoa</taxon>
        <taxon>Arthropoda</taxon>
        <taxon>Crustacea</taxon>
        <taxon>Multicrustacea</taxon>
        <taxon>Malacostraca</taxon>
        <taxon>Eumalacostraca</taxon>
        <taxon>Eucarida</taxon>
        <taxon>Decapoda</taxon>
        <taxon>Pleocyemata</taxon>
        <taxon>Brachyura</taxon>
        <taxon>Eubrachyura</taxon>
        <taxon>Portunoidea</taxon>
        <taxon>Portunidae</taxon>
        <taxon>Portuninae</taxon>
        <taxon>Portunus</taxon>
    </lineage>
</organism>
<feature type="region of interest" description="Disordered" evidence="1">
    <location>
        <begin position="83"/>
        <end position="110"/>
    </location>
</feature>
<accession>A0A5B7H3F6</accession>
<dbReference type="AlphaFoldDB" id="A0A5B7H3F6"/>
<reference evidence="2 3" key="1">
    <citation type="submission" date="2019-05" db="EMBL/GenBank/DDBJ databases">
        <title>Another draft genome of Portunus trituberculatus and its Hox gene families provides insights of decapod evolution.</title>
        <authorList>
            <person name="Jeong J.-H."/>
            <person name="Song I."/>
            <person name="Kim S."/>
            <person name="Choi T."/>
            <person name="Kim D."/>
            <person name="Ryu S."/>
            <person name="Kim W."/>
        </authorList>
    </citation>
    <scope>NUCLEOTIDE SEQUENCE [LARGE SCALE GENOMIC DNA]</scope>
    <source>
        <tissue evidence="2">Muscle</tissue>
    </source>
</reference>
<dbReference type="EMBL" id="VSRR010020719">
    <property type="protein sequence ID" value="MPC63374.1"/>
    <property type="molecule type" value="Genomic_DNA"/>
</dbReference>
<comment type="caution">
    <text evidence="2">The sequence shown here is derived from an EMBL/GenBank/DDBJ whole genome shotgun (WGS) entry which is preliminary data.</text>
</comment>
<dbReference type="OrthoDB" id="1684416at2759"/>
<evidence type="ECO:0000313" key="3">
    <source>
        <dbReference type="Proteomes" id="UP000324222"/>
    </source>
</evidence>
<evidence type="ECO:0000313" key="2">
    <source>
        <dbReference type="EMBL" id="MPC63374.1"/>
    </source>
</evidence>
<protein>
    <submittedName>
        <fullName evidence="2">Uncharacterized protein</fullName>
    </submittedName>
</protein>
<sequence length="110" mass="12041">MAYNYEFNAPKFCDFSKGDIEVDESYFVPESSSKTTISEAASPFAVSLPAPRSVLKRKSRALSGLDTVGVRQSPRLAAIAKALRRNGTRRSFGKTGTGQQQNPKKGARKR</sequence>
<feature type="compositionally biased region" description="Basic residues" evidence="1">
    <location>
        <begin position="83"/>
        <end position="92"/>
    </location>
</feature>